<feature type="region of interest" description="Disordered" evidence="1">
    <location>
        <begin position="1"/>
        <end position="49"/>
    </location>
</feature>
<dbReference type="Proteomes" id="UP001243330">
    <property type="component" value="Unassembled WGS sequence"/>
</dbReference>
<gene>
    <name evidence="2" type="ORF">CCHR01_01937</name>
</gene>
<organism evidence="2 3">
    <name type="scientific">Colletotrichum chrysophilum</name>
    <dbReference type="NCBI Taxonomy" id="1836956"/>
    <lineage>
        <taxon>Eukaryota</taxon>
        <taxon>Fungi</taxon>
        <taxon>Dikarya</taxon>
        <taxon>Ascomycota</taxon>
        <taxon>Pezizomycotina</taxon>
        <taxon>Sordariomycetes</taxon>
        <taxon>Hypocreomycetidae</taxon>
        <taxon>Glomerellales</taxon>
        <taxon>Glomerellaceae</taxon>
        <taxon>Colletotrichum</taxon>
        <taxon>Colletotrichum gloeosporioides species complex</taxon>
    </lineage>
</organism>
<name>A0AAD9EKU0_9PEZI</name>
<reference evidence="2" key="1">
    <citation type="submission" date="2023-01" db="EMBL/GenBank/DDBJ databases">
        <title>Colletotrichum chrysophilum M932 genome sequence.</title>
        <authorList>
            <person name="Baroncelli R."/>
        </authorList>
    </citation>
    <scope>NUCLEOTIDE SEQUENCE</scope>
    <source>
        <strain evidence="2">M932</strain>
    </source>
</reference>
<keyword evidence="3" id="KW-1185">Reference proteome</keyword>
<sequence length="94" mass="9982">MSSAQSGVFPRPTQARPGLSLPTRNPPYSVSSSNWAEDSPALRRSDQHQHHVAAALNLSNTSDDSPHLAHATTQAALAEAGQNEKNTFFSSASL</sequence>
<evidence type="ECO:0000313" key="2">
    <source>
        <dbReference type="EMBL" id="KAK1855464.1"/>
    </source>
</evidence>
<protein>
    <submittedName>
        <fullName evidence="2">Uncharacterized protein</fullName>
    </submittedName>
</protein>
<evidence type="ECO:0000256" key="1">
    <source>
        <dbReference type="SAM" id="MobiDB-lite"/>
    </source>
</evidence>
<dbReference type="AlphaFoldDB" id="A0AAD9EKU0"/>
<dbReference type="EMBL" id="JAQOWY010000021">
    <property type="protein sequence ID" value="KAK1855464.1"/>
    <property type="molecule type" value="Genomic_DNA"/>
</dbReference>
<accession>A0AAD9EKU0</accession>
<feature type="compositionally biased region" description="Polar residues" evidence="1">
    <location>
        <begin position="22"/>
        <end position="36"/>
    </location>
</feature>
<comment type="caution">
    <text evidence="2">The sequence shown here is derived from an EMBL/GenBank/DDBJ whole genome shotgun (WGS) entry which is preliminary data.</text>
</comment>
<proteinExistence type="predicted"/>
<evidence type="ECO:0000313" key="3">
    <source>
        <dbReference type="Proteomes" id="UP001243330"/>
    </source>
</evidence>
<feature type="compositionally biased region" description="Basic and acidic residues" evidence="1">
    <location>
        <begin position="40"/>
        <end position="49"/>
    </location>
</feature>